<dbReference type="Proteomes" id="UP000237000">
    <property type="component" value="Unassembled WGS sequence"/>
</dbReference>
<dbReference type="EMBL" id="JXTC01000007">
    <property type="protein sequence ID" value="POO01714.1"/>
    <property type="molecule type" value="Genomic_DNA"/>
</dbReference>
<dbReference type="OrthoDB" id="10377106at2759"/>
<dbReference type="AlphaFoldDB" id="A0A2P5FV84"/>
<dbReference type="InParanoid" id="A0A2P5FV84"/>
<protein>
    <submittedName>
        <fullName evidence="1">Uncharacterized protein</fullName>
    </submittedName>
</protein>
<organism evidence="1 2">
    <name type="scientific">Trema orientale</name>
    <name type="common">Charcoal tree</name>
    <name type="synonym">Celtis orientalis</name>
    <dbReference type="NCBI Taxonomy" id="63057"/>
    <lineage>
        <taxon>Eukaryota</taxon>
        <taxon>Viridiplantae</taxon>
        <taxon>Streptophyta</taxon>
        <taxon>Embryophyta</taxon>
        <taxon>Tracheophyta</taxon>
        <taxon>Spermatophyta</taxon>
        <taxon>Magnoliopsida</taxon>
        <taxon>eudicotyledons</taxon>
        <taxon>Gunneridae</taxon>
        <taxon>Pentapetalae</taxon>
        <taxon>rosids</taxon>
        <taxon>fabids</taxon>
        <taxon>Rosales</taxon>
        <taxon>Cannabaceae</taxon>
        <taxon>Trema</taxon>
    </lineage>
</organism>
<sequence>MYYTLNLEGCLKGKKKKEKLKEGKTIYTLRCIMTIYFKEVQVIVKREDKSWLSPKRHIKKAVFLGYHRLPSEESVGHQARYRRIGRYDQTSDEFVHVSRKNMQVTLQVLFHVQVPVEAQRKTVTNRFVSDVEPGVAGRSEDINVVVVSGADAAGGDLVVDDLSVDEGDGEALGCQLDRQVYGRDDVALERDGENDGV</sequence>
<proteinExistence type="predicted"/>
<evidence type="ECO:0000313" key="2">
    <source>
        <dbReference type="Proteomes" id="UP000237000"/>
    </source>
</evidence>
<keyword evidence="2" id="KW-1185">Reference proteome</keyword>
<evidence type="ECO:0000313" key="1">
    <source>
        <dbReference type="EMBL" id="POO01714.1"/>
    </source>
</evidence>
<reference evidence="2" key="1">
    <citation type="submission" date="2016-06" db="EMBL/GenBank/DDBJ databases">
        <title>Parallel loss of symbiosis genes in relatives of nitrogen-fixing non-legume Parasponia.</title>
        <authorList>
            <person name="Van Velzen R."/>
            <person name="Holmer R."/>
            <person name="Bu F."/>
            <person name="Rutten L."/>
            <person name="Van Zeijl A."/>
            <person name="Liu W."/>
            <person name="Santuari L."/>
            <person name="Cao Q."/>
            <person name="Sharma T."/>
            <person name="Shen D."/>
            <person name="Roswanjaya Y."/>
            <person name="Wardhani T."/>
            <person name="Kalhor M.S."/>
            <person name="Jansen J."/>
            <person name="Van den Hoogen J."/>
            <person name="Gungor B."/>
            <person name="Hartog M."/>
            <person name="Hontelez J."/>
            <person name="Verver J."/>
            <person name="Yang W.-C."/>
            <person name="Schijlen E."/>
            <person name="Repin R."/>
            <person name="Schilthuizen M."/>
            <person name="Schranz E."/>
            <person name="Heidstra R."/>
            <person name="Miyata K."/>
            <person name="Fedorova E."/>
            <person name="Kohlen W."/>
            <person name="Bisseling T."/>
            <person name="Smit S."/>
            <person name="Geurts R."/>
        </authorList>
    </citation>
    <scope>NUCLEOTIDE SEQUENCE [LARGE SCALE GENOMIC DNA]</scope>
    <source>
        <strain evidence="2">cv. RG33-2</strain>
    </source>
</reference>
<gene>
    <name evidence="1" type="ORF">TorRG33x02_024910</name>
</gene>
<comment type="caution">
    <text evidence="1">The sequence shown here is derived from an EMBL/GenBank/DDBJ whole genome shotgun (WGS) entry which is preliminary data.</text>
</comment>
<name>A0A2P5FV84_TREOI</name>
<accession>A0A2P5FV84</accession>